<evidence type="ECO:0000259" key="8">
    <source>
        <dbReference type="PROSITE" id="PS50093"/>
    </source>
</evidence>
<evidence type="ECO:0000256" key="3">
    <source>
        <dbReference type="ARBA" id="ARBA00022737"/>
    </source>
</evidence>
<keyword evidence="4 7" id="KW-1133">Transmembrane helix</keyword>
<comment type="subcellular location">
    <subcellularLocation>
        <location evidence="1">Membrane</location>
        <topology evidence="1">Multi-pass membrane protein</topology>
    </subcellularLocation>
</comment>
<evidence type="ECO:0000256" key="2">
    <source>
        <dbReference type="ARBA" id="ARBA00022692"/>
    </source>
</evidence>
<keyword evidence="3" id="KW-0677">Repeat</keyword>
<dbReference type="InterPro" id="IPR013783">
    <property type="entry name" value="Ig-like_fold"/>
</dbReference>
<dbReference type="PANTHER" id="PTHR46730:SF1">
    <property type="entry name" value="PLAT DOMAIN-CONTAINING PROTEIN"/>
    <property type="match status" value="1"/>
</dbReference>
<dbReference type="Proteomes" id="UP001058330">
    <property type="component" value="Chromosome"/>
</dbReference>
<protein>
    <submittedName>
        <fullName evidence="9">PKD domain-containing protein</fullName>
    </submittedName>
</protein>
<feature type="compositionally biased region" description="Acidic residues" evidence="6">
    <location>
        <begin position="279"/>
        <end position="330"/>
    </location>
</feature>
<dbReference type="InterPro" id="IPR000601">
    <property type="entry name" value="PKD_dom"/>
</dbReference>
<dbReference type="Pfam" id="PF07790">
    <property type="entry name" value="Pilin_N"/>
    <property type="match status" value="1"/>
</dbReference>
<feature type="region of interest" description="Disordered" evidence="6">
    <location>
        <begin position="150"/>
        <end position="177"/>
    </location>
</feature>
<evidence type="ECO:0000313" key="10">
    <source>
        <dbReference type="Proteomes" id="UP001058330"/>
    </source>
</evidence>
<dbReference type="GeneID" id="74527424"/>
<gene>
    <name evidence="9" type="ORF">KU306_00995</name>
</gene>
<dbReference type="InterPro" id="IPR035986">
    <property type="entry name" value="PKD_dom_sf"/>
</dbReference>
<organism evidence="9 10">
    <name type="scientific">Haloferax larsenii</name>
    <dbReference type="NCBI Taxonomy" id="302484"/>
    <lineage>
        <taxon>Archaea</taxon>
        <taxon>Methanobacteriati</taxon>
        <taxon>Methanobacteriota</taxon>
        <taxon>Stenosarchaea group</taxon>
        <taxon>Halobacteria</taxon>
        <taxon>Halobacteriales</taxon>
        <taxon>Haloferacaceae</taxon>
        <taxon>Haloferax</taxon>
    </lineage>
</organism>
<feature type="transmembrane region" description="Helical" evidence="7">
    <location>
        <begin position="12"/>
        <end position="35"/>
    </location>
</feature>
<proteinExistence type="predicted"/>
<keyword evidence="10" id="KW-1185">Reference proteome</keyword>
<dbReference type="RefSeq" id="WP_258302596.1">
    <property type="nucleotide sequence ID" value="NZ_CP078063.1"/>
</dbReference>
<accession>A0ABY5RDU5</accession>
<evidence type="ECO:0000256" key="1">
    <source>
        <dbReference type="ARBA" id="ARBA00004141"/>
    </source>
</evidence>
<dbReference type="PANTHER" id="PTHR46730">
    <property type="entry name" value="POLYCYSTIN-1"/>
    <property type="match status" value="1"/>
</dbReference>
<dbReference type="Pfam" id="PF18911">
    <property type="entry name" value="PKD_4"/>
    <property type="match status" value="1"/>
</dbReference>
<reference evidence="9" key="1">
    <citation type="submission" date="2021-07" db="EMBL/GenBank/DDBJ databases">
        <title>Studies on halocins as antimicrobial molecules from haloarchaea.</title>
        <authorList>
            <person name="Kumar S."/>
            <person name="Khare S.K."/>
        </authorList>
    </citation>
    <scope>NUCLEOTIDE SEQUENCE</scope>
    <source>
        <strain evidence="9">NCIM 5678</strain>
    </source>
</reference>
<dbReference type="InterPro" id="IPR022409">
    <property type="entry name" value="PKD/Chitinase_dom"/>
</dbReference>
<evidence type="ECO:0000256" key="6">
    <source>
        <dbReference type="SAM" id="MobiDB-lite"/>
    </source>
</evidence>
<dbReference type="EMBL" id="CP078063">
    <property type="protein sequence ID" value="UVE50519.1"/>
    <property type="molecule type" value="Genomic_DNA"/>
</dbReference>
<feature type="compositionally biased region" description="Polar residues" evidence="6">
    <location>
        <begin position="851"/>
        <end position="868"/>
    </location>
</feature>
<evidence type="ECO:0000256" key="7">
    <source>
        <dbReference type="SAM" id="Phobius"/>
    </source>
</evidence>
<dbReference type="InterPro" id="IPR012859">
    <property type="entry name" value="Pilin_N_archaeal"/>
</dbReference>
<dbReference type="CDD" id="cd00146">
    <property type="entry name" value="PKD"/>
    <property type="match status" value="1"/>
</dbReference>
<sequence>MRLHADTRGQVEQIGTILLVGIVILSVGTFGVFYMGQTQSGGAGDANAEAVATADFRATVSQSTLKLHHLGGDPFSTDDLRVIARNESREQTFSLTAANLTGDDAVFHSGETAAVQWNQPPGEVVTVLLVDDDGDRVVFRTEVVIDNENEDLESEIGVGQESGSNPGAKTDPTADAGNQVTIDGIEGETAEFSGDGTDPDGGDVTYQWRIVDWDGLSDSQLDFTSGTESKTPVVEIKQNITDRDHELTVELEVEDDEGNTTTDQTTLVVERLNRPPEADAGEDQGGADDEGDGDDGDDSDEDDGDEDNEDDDRDEDDRDEDDGDEDDDTDRIEGPVFDTTRDDGVFARIDGQRVQATIGNGGILTFSLDGSGSFDPDGDELSYEWTVAENDSAPILEHISLTNSGSVTPTLTVSPLSLAENRTITVQLTVTESSTEERLSDTDTVNITLLANNEQPTARLDADCTGLTCAFDASASSDGDLGLGVGQSDSLSYEWDFGDGTTQTTDSPTVTHTYGESDEYDVSVTVSDGSASDSVTKTVRAGTLRYVTGTGVATCGQTNDRNRGHGNDCDGYDEDNPGASNGAQGRPNEEADHIRFDIRNDAEDEVRITGVSIVDTSAGNVYVEEDWWPFDDPSGETVAALAGSLSGDWTRLTGVFEFLYDAETRDRLDADSRLVPTVDPVSSAVSDRTLDPDEEATVTLGPLYRDANGNREIDLSDEDVTVRVTYEYVEADGTTSDETQFTFTDGEDDSDNEPTIRGLRLEDQSQYSNAEYDISYDVSNADPNGWVEVAVDNRDNTWSDSLLWTSGTRGTAWYFHGGTMGDTYEITVRAYRADGTLLTEESIVDVADGTDPSQKGTLTKPTSPTIESVSVKDKTKRDNGDYQVKVKVDDDHDEFSRTEVVFQNNDHSWATRTESSTQKNAVLRYRRGGVEDDSYDIVVRVVDNDGIVVDEQVVADTADGTDP</sequence>
<dbReference type="PROSITE" id="PS50093">
    <property type="entry name" value="PKD"/>
    <property type="match status" value="1"/>
</dbReference>
<feature type="region of interest" description="Disordered" evidence="6">
    <location>
        <begin position="552"/>
        <end position="589"/>
    </location>
</feature>
<evidence type="ECO:0000313" key="9">
    <source>
        <dbReference type="EMBL" id="UVE50519.1"/>
    </source>
</evidence>
<dbReference type="SMART" id="SM00089">
    <property type="entry name" value="PKD"/>
    <property type="match status" value="3"/>
</dbReference>
<dbReference type="SUPFAM" id="SSF49299">
    <property type="entry name" value="PKD domain"/>
    <property type="match status" value="1"/>
</dbReference>
<feature type="region of interest" description="Disordered" evidence="6">
    <location>
        <begin position="847"/>
        <end position="878"/>
    </location>
</feature>
<evidence type="ECO:0000256" key="5">
    <source>
        <dbReference type="ARBA" id="ARBA00023136"/>
    </source>
</evidence>
<keyword evidence="2 7" id="KW-0812">Transmembrane</keyword>
<dbReference type="Gene3D" id="2.60.40.10">
    <property type="entry name" value="Immunoglobulins"/>
    <property type="match status" value="3"/>
</dbReference>
<evidence type="ECO:0000256" key="4">
    <source>
        <dbReference type="ARBA" id="ARBA00022989"/>
    </source>
</evidence>
<feature type="region of interest" description="Disordered" evidence="6">
    <location>
        <begin position="250"/>
        <end position="342"/>
    </location>
</feature>
<feature type="domain" description="PKD" evidence="8">
    <location>
        <begin position="489"/>
        <end position="539"/>
    </location>
</feature>
<keyword evidence="5 7" id="KW-0472">Membrane</keyword>
<name>A0ABY5RDU5_HALLR</name>